<comment type="caution">
    <text evidence="2">The sequence shown here is derived from an EMBL/GenBank/DDBJ whole genome shotgun (WGS) entry which is preliminary data.</text>
</comment>
<name>A0A834P9D0_VESPE</name>
<keyword evidence="3" id="KW-1185">Reference proteome</keyword>
<evidence type="ECO:0000313" key="2">
    <source>
        <dbReference type="EMBL" id="KAF7433905.1"/>
    </source>
</evidence>
<proteinExistence type="predicted"/>
<gene>
    <name evidence="2" type="ORF">H0235_002096</name>
</gene>
<feature type="transmembrane region" description="Helical" evidence="1">
    <location>
        <begin position="251"/>
        <end position="269"/>
    </location>
</feature>
<keyword evidence="1" id="KW-1133">Transmembrane helix</keyword>
<evidence type="ECO:0000313" key="3">
    <source>
        <dbReference type="Proteomes" id="UP000600918"/>
    </source>
</evidence>
<sequence length="284" mass="31994">MVDLSGPDTPYQHGFNNVVFVLPAIIVGGLSARRINRWCSIRMWMSILSGLETFVSVYAADKVVSESVNDAEESQTADFDGSLPNTQQLLEMLDSITGMSEEEKADLRADLMKDIQGRASDVQQMPTRDLVDQTFILLSLLAVVALIFDIWFRKSLILDDENPLKLLPISHQVLTLDQVFEMGESILENLRNIGALSKKQEEKLIDMLLRLKNLEDQDKKDLMKEAKEFVKEIINDWSSAASFSSSMQSNVLLFLAIFLIFVVIGTTTSRGSDYESELTYVIRN</sequence>
<evidence type="ECO:0000256" key="1">
    <source>
        <dbReference type="SAM" id="Phobius"/>
    </source>
</evidence>
<keyword evidence="1" id="KW-0812">Transmembrane</keyword>
<accession>A0A834P9D0</accession>
<dbReference type="Proteomes" id="UP000600918">
    <property type="component" value="Unassembled WGS sequence"/>
</dbReference>
<dbReference type="AlphaFoldDB" id="A0A834P9D0"/>
<organism evidence="2 3">
    <name type="scientific">Vespula pensylvanica</name>
    <name type="common">Western yellow jacket</name>
    <name type="synonym">Wasp</name>
    <dbReference type="NCBI Taxonomy" id="30213"/>
    <lineage>
        <taxon>Eukaryota</taxon>
        <taxon>Metazoa</taxon>
        <taxon>Ecdysozoa</taxon>
        <taxon>Arthropoda</taxon>
        <taxon>Hexapoda</taxon>
        <taxon>Insecta</taxon>
        <taxon>Pterygota</taxon>
        <taxon>Neoptera</taxon>
        <taxon>Endopterygota</taxon>
        <taxon>Hymenoptera</taxon>
        <taxon>Apocrita</taxon>
        <taxon>Aculeata</taxon>
        <taxon>Vespoidea</taxon>
        <taxon>Vespidae</taxon>
        <taxon>Vespinae</taxon>
        <taxon>Vespula</taxon>
    </lineage>
</organism>
<protein>
    <submittedName>
        <fullName evidence="2">Uncharacterized protein</fullName>
    </submittedName>
</protein>
<feature type="transmembrane region" description="Helical" evidence="1">
    <location>
        <begin position="14"/>
        <end position="31"/>
    </location>
</feature>
<reference evidence="2" key="1">
    <citation type="journal article" date="2020" name="G3 (Bethesda)">
        <title>High-Quality Assemblies for Three Invasive Social Wasps from the &lt;i&gt;Vespula&lt;/i&gt; Genus.</title>
        <authorList>
            <person name="Harrop T.W.R."/>
            <person name="Guhlin J."/>
            <person name="McLaughlin G.M."/>
            <person name="Permina E."/>
            <person name="Stockwell P."/>
            <person name="Gilligan J."/>
            <person name="Le Lec M.F."/>
            <person name="Gruber M.A.M."/>
            <person name="Quinn O."/>
            <person name="Lovegrove M."/>
            <person name="Duncan E.J."/>
            <person name="Remnant E.J."/>
            <person name="Van Eeckhoven J."/>
            <person name="Graham B."/>
            <person name="Knapp R.A."/>
            <person name="Langford K.W."/>
            <person name="Kronenberg Z."/>
            <person name="Press M.O."/>
            <person name="Eacker S.M."/>
            <person name="Wilson-Rankin E.E."/>
            <person name="Purcell J."/>
            <person name="Lester P.J."/>
            <person name="Dearden P.K."/>
        </authorList>
    </citation>
    <scope>NUCLEOTIDE SEQUENCE</scope>
    <source>
        <strain evidence="2">Volc-1</strain>
    </source>
</reference>
<keyword evidence="1" id="KW-0472">Membrane</keyword>
<dbReference type="EMBL" id="JACSDY010000002">
    <property type="protein sequence ID" value="KAF7433905.1"/>
    <property type="molecule type" value="Genomic_DNA"/>
</dbReference>
<feature type="transmembrane region" description="Helical" evidence="1">
    <location>
        <begin position="134"/>
        <end position="152"/>
    </location>
</feature>